<protein>
    <submittedName>
        <fullName evidence="1">Uncharacterized protein</fullName>
    </submittedName>
</protein>
<accession>A0A0U2YMG6</accession>
<evidence type="ECO:0000313" key="2">
    <source>
        <dbReference type="Proteomes" id="UP000067683"/>
    </source>
</evidence>
<keyword evidence="2" id="KW-1185">Reference proteome</keyword>
<proteinExistence type="predicted"/>
<dbReference type="AlphaFoldDB" id="A0A0U2YMG6"/>
<dbReference type="KEGG" id="prt:AUC31_11730"/>
<reference evidence="1" key="1">
    <citation type="submission" date="2016-01" db="EMBL/GenBank/DDBJ databases">
        <title>Complete genome of Planococcus rifietoensis type strain M8.</title>
        <authorList>
            <person name="See-Too W.S."/>
        </authorList>
    </citation>
    <scope>NUCLEOTIDE SEQUENCE [LARGE SCALE GENOMIC DNA]</scope>
    <source>
        <strain evidence="1">M8</strain>
    </source>
</reference>
<sequence length="217" mass="24937">MGSRMMHLIIAEQVAKKIDISDRPRFMLGGIAPDAVHGREQKTKSHYYEGSVDDGTRRVHYEGFIEKYQKEIQDEFILGYVVHLVGDDVWMKDIYFKKDMKKRIDADPSVLEKWHADFRKLNGMLVKQFDCAGLEQQLASAELPETLVEEIEINNLRKFTEETLGDFHSTKISSSKDLEIYTIEEITGYIKSATERAVRVCLSLGMQERQGSGHIGY</sequence>
<dbReference type="OrthoDB" id="9810012at2"/>
<gene>
    <name evidence="1" type="ORF">AUC31_11730</name>
</gene>
<dbReference type="Proteomes" id="UP000067683">
    <property type="component" value="Chromosome"/>
</dbReference>
<evidence type="ECO:0000313" key="1">
    <source>
        <dbReference type="EMBL" id="ALS75818.1"/>
    </source>
</evidence>
<organism evidence="1 2">
    <name type="scientific">Planococcus rifietoensis</name>
    <dbReference type="NCBI Taxonomy" id="200991"/>
    <lineage>
        <taxon>Bacteria</taxon>
        <taxon>Bacillati</taxon>
        <taxon>Bacillota</taxon>
        <taxon>Bacilli</taxon>
        <taxon>Bacillales</taxon>
        <taxon>Caryophanaceae</taxon>
        <taxon>Planococcus</taxon>
    </lineage>
</organism>
<name>A0A0U2YMG6_9BACL</name>
<dbReference type="STRING" id="200991.AUC31_11730"/>
<dbReference type="RefSeq" id="WP_058382521.1">
    <property type="nucleotide sequence ID" value="NZ_CP013659.2"/>
</dbReference>
<dbReference type="EMBL" id="CP013659">
    <property type="protein sequence ID" value="ALS75818.1"/>
    <property type="molecule type" value="Genomic_DNA"/>
</dbReference>